<proteinExistence type="predicted"/>
<keyword evidence="2" id="KW-1185">Reference proteome</keyword>
<protein>
    <submittedName>
        <fullName evidence="1">Uncharacterized protein</fullName>
    </submittedName>
</protein>
<dbReference type="AlphaFoldDB" id="A0A4Q9HND8"/>
<gene>
    <name evidence="1" type="ORF">EYS09_28415</name>
</gene>
<comment type="caution">
    <text evidence="1">The sequence shown here is derived from an EMBL/GenBank/DDBJ whole genome shotgun (WGS) entry which is preliminary data.</text>
</comment>
<dbReference type="GeneID" id="97373140"/>
<organism evidence="1 2">
    <name type="scientific">Streptomyces kasugaensis</name>
    <dbReference type="NCBI Taxonomy" id="1946"/>
    <lineage>
        <taxon>Bacteria</taxon>
        <taxon>Bacillati</taxon>
        <taxon>Actinomycetota</taxon>
        <taxon>Actinomycetes</taxon>
        <taxon>Kitasatosporales</taxon>
        <taxon>Streptomycetaceae</taxon>
        <taxon>Streptomyces</taxon>
    </lineage>
</organism>
<dbReference type="Proteomes" id="UP000292452">
    <property type="component" value="Unassembled WGS sequence"/>
</dbReference>
<dbReference type="OrthoDB" id="3479827at2"/>
<reference evidence="1 2" key="1">
    <citation type="submission" date="2019-02" db="EMBL/GenBank/DDBJ databases">
        <title>Draft Genome Sequence of Streptomyces sp. AM-2504, identified by 16S rRNA comparative analysis as a Streptomyces Kasugaensis strain.</title>
        <authorList>
            <person name="Napolioni V."/>
            <person name="Giuliodori A.M."/>
            <person name="Spurio R."/>
            <person name="Fabbretti A."/>
        </authorList>
    </citation>
    <scope>NUCLEOTIDE SEQUENCE [LARGE SCALE GENOMIC DNA]</scope>
    <source>
        <strain evidence="1 2">AM-2504</strain>
    </source>
</reference>
<dbReference type="EMBL" id="SIXH01000350">
    <property type="protein sequence ID" value="TBO56356.1"/>
    <property type="molecule type" value="Genomic_DNA"/>
</dbReference>
<evidence type="ECO:0000313" key="2">
    <source>
        <dbReference type="Proteomes" id="UP000292452"/>
    </source>
</evidence>
<sequence length="115" mass="12579">MDDHGDDFGRWVAEGTADAAQRTEEQWAVIAGYIRHAANKIGPPLPLCLPDEPQECGRSAQQHVLAWSAHLKAVAHHLIEDAAPSEARAAHVAGPLYRRRLAELRAQAPSVHPTR</sequence>
<evidence type="ECO:0000313" key="1">
    <source>
        <dbReference type="EMBL" id="TBO56356.1"/>
    </source>
</evidence>
<dbReference type="RefSeq" id="WP_052854594.1">
    <property type="nucleotide sequence ID" value="NZ_NDXL01000003.1"/>
</dbReference>
<name>A0A4Q9HND8_STRKA</name>
<accession>A0A4Q9HND8</accession>